<name>A0A229RCV9_9PSEU</name>
<organism evidence="2 3">
    <name type="scientific">Amycolatopsis thailandensis</name>
    <dbReference type="NCBI Taxonomy" id="589330"/>
    <lineage>
        <taxon>Bacteria</taxon>
        <taxon>Bacillati</taxon>
        <taxon>Actinomycetota</taxon>
        <taxon>Actinomycetes</taxon>
        <taxon>Pseudonocardiales</taxon>
        <taxon>Pseudonocardiaceae</taxon>
        <taxon>Amycolatopsis</taxon>
    </lineage>
</organism>
<dbReference type="RefSeq" id="WP_093939133.1">
    <property type="nucleotide sequence ID" value="NZ_JBHUSO010000433.1"/>
</dbReference>
<dbReference type="PANTHER" id="PTHR33387:SF3">
    <property type="entry name" value="DUF985 DOMAIN-CONTAINING PROTEIN"/>
    <property type="match status" value="1"/>
</dbReference>
<proteinExistence type="predicted"/>
<dbReference type="Gene3D" id="2.60.120.10">
    <property type="entry name" value="Jelly Rolls"/>
    <property type="match status" value="1"/>
</dbReference>
<dbReference type="InterPro" id="IPR009327">
    <property type="entry name" value="Cupin_DUF985"/>
</dbReference>
<dbReference type="CDD" id="cd06121">
    <property type="entry name" value="cupin_YML079wp"/>
    <property type="match status" value="1"/>
</dbReference>
<reference evidence="2 3" key="1">
    <citation type="submission" date="2017-07" db="EMBL/GenBank/DDBJ databases">
        <title>Amycolatopsis thailandensis Genome sequencing and assembly.</title>
        <authorList>
            <person name="Kaur N."/>
            <person name="Mayilraj S."/>
        </authorList>
    </citation>
    <scope>NUCLEOTIDE SEQUENCE [LARGE SCALE GENOMIC DNA]</scope>
    <source>
        <strain evidence="2 3">JCM 16380</strain>
    </source>
</reference>
<dbReference type="Proteomes" id="UP000215223">
    <property type="component" value="Unassembled WGS sequence"/>
</dbReference>
<protein>
    <recommendedName>
        <fullName evidence="1">DUF985 domain-containing protein</fullName>
    </recommendedName>
</protein>
<dbReference type="Pfam" id="PF06172">
    <property type="entry name" value="Cupin_5"/>
    <property type="match status" value="1"/>
</dbReference>
<keyword evidence="3" id="KW-1185">Reference proteome</keyword>
<feature type="domain" description="DUF985" evidence="1">
    <location>
        <begin position="10"/>
        <end position="125"/>
    </location>
</feature>
<comment type="caution">
    <text evidence="2">The sequence shown here is derived from an EMBL/GenBank/DDBJ whole genome shotgun (WGS) entry which is preliminary data.</text>
</comment>
<gene>
    <name evidence="2" type="ORF">CFP71_40205</name>
</gene>
<dbReference type="AlphaFoldDB" id="A0A229RCV9"/>
<sequence>MPSPDDFTLHLGLQPLPVEGGRWAQSWRDETASAIYYLLVPPETSAPHRLDRLEIYAHHGGAPVRMLLLHPDGRITRPVLGPDVAAGQRPQVGVPAGVWQASVSTGEWSLVGTVVVPPYTDDCVEFRSAAALVAEWPEAAEDLAPWLD</sequence>
<evidence type="ECO:0000313" key="3">
    <source>
        <dbReference type="Proteomes" id="UP000215223"/>
    </source>
</evidence>
<dbReference type="InterPro" id="IPR014710">
    <property type="entry name" value="RmlC-like_jellyroll"/>
</dbReference>
<dbReference type="EMBL" id="NMQT01000184">
    <property type="protein sequence ID" value="OXM44477.1"/>
    <property type="molecule type" value="Genomic_DNA"/>
</dbReference>
<dbReference type="InterPro" id="IPR011051">
    <property type="entry name" value="RmlC_Cupin_sf"/>
</dbReference>
<dbReference type="InterPro" id="IPR039935">
    <property type="entry name" value="YML079W-like"/>
</dbReference>
<dbReference type="OrthoDB" id="9798288at2"/>
<evidence type="ECO:0000259" key="1">
    <source>
        <dbReference type="Pfam" id="PF06172"/>
    </source>
</evidence>
<evidence type="ECO:0000313" key="2">
    <source>
        <dbReference type="EMBL" id="OXM44477.1"/>
    </source>
</evidence>
<dbReference type="PANTHER" id="PTHR33387">
    <property type="entry name" value="RMLC-LIKE JELLY ROLL FOLD PROTEIN"/>
    <property type="match status" value="1"/>
</dbReference>
<dbReference type="SUPFAM" id="SSF51182">
    <property type="entry name" value="RmlC-like cupins"/>
    <property type="match status" value="1"/>
</dbReference>
<accession>A0A229RCV9</accession>